<evidence type="ECO:0000313" key="2">
    <source>
        <dbReference type="EMBL" id="KAL0103590.1"/>
    </source>
</evidence>
<evidence type="ECO:0000256" key="1">
    <source>
        <dbReference type="SAM" id="Phobius"/>
    </source>
</evidence>
<proteinExistence type="predicted"/>
<name>A0AAW2ENF0_9HYME</name>
<feature type="transmembrane region" description="Helical" evidence="1">
    <location>
        <begin position="45"/>
        <end position="63"/>
    </location>
</feature>
<accession>A0AAW2ENF0</accession>
<dbReference type="Proteomes" id="UP001430953">
    <property type="component" value="Unassembled WGS sequence"/>
</dbReference>
<dbReference type="EMBL" id="JADYXP020000021">
    <property type="protein sequence ID" value="KAL0103590.1"/>
    <property type="molecule type" value="Genomic_DNA"/>
</dbReference>
<comment type="caution">
    <text evidence="2">The sequence shown here is derived from an EMBL/GenBank/DDBJ whole genome shotgun (WGS) entry which is preliminary data.</text>
</comment>
<keyword evidence="3" id="KW-1185">Reference proteome</keyword>
<gene>
    <name evidence="2" type="ORF">PUN28_017694</name>
</gene>
<dbReference type="AlphaFoldDB" id="A0AAW2ENF0"/>
<organism evidence="2 3">
    <name type="scientific">Cardiocondyla obscurior</name>
    <dbReference type="NCBI Taxonomy" id="286306"/>
    <lineage>
        <taxon>Eukaryota</taxon>
        <taxon>Metazoa</taxon>
        <taxon>Ecdysozoa</taxon>
        <taxon>Arthropoda</taxon>
        <taxon>Hexapoda</taxon>
        <taxon>Insecta</taxon>
        <taxon>Pterygota</taxon>
        <taxon>Neoptera</taxon>
        <taxon>Endopterygota</taxon>
        <taxon>Hymenoptera</taxon>
        <taxon>Apocrita</taxon>
        <taxon>Aculeata</taxon>
        <taxon>Formicoidea</taxon>
        <taxon>Formicidae</taxon>
        <taxon>Myrmicinae</taxon>
        <taxon>Cardiocondyla</taxon>
    </lineage>
</organism>
<evidence type="ECO:0000313" key="3">
    <source>
        <dbReference type="Proteomes" id="UP001430953"/>
    </source>
</evidence>
<protein>
    <submittedName>
        <fullName evidence="2">Uncharacterized protein</fullName>
    </submittedName>
</protein>
<feature type="transmembrane region" description="Helical" evidence="1">
    <location>
        <begin position="93"/>
        <end position="114"/>
    </location>
</feature>
<sequence length="135" mass="16038">MRRYLIRSTCCVLRSHHYSLNPATCLPLHGTDSPSCGHRSNRRRGSLFVSFSLYTHTAAVVFHRRRTLLKFRFSRLRPTLPPLPLYNSLQKRFYLSFPVLLFTLRTVIIRRLLFDSDLYILKRKERENRRANIAC</sequence>
<keyword evidence="1" id="KW-0812">Transmembrane</keyword>
<keyword evidence="1" id="KW-0472">Membrane</keyword>
<keyword evidence="1" id="KW-1133">Transmembrane helix</keyword>
<reference evidence="2 3" key="1">
    <citation type="submission" date="2023-03" db="EMBL/GenBank/DDBJ databases">
        <title>High recombination rates correlate with genetic variation in Cardiocondyla obscurior ants.</title>
        <authorList>
            <person name="Errbii M."/>
        </authorList>
    </citation>
    <scope>NUCLEOTIDE SEQUENCE [LARGE SCALE GENOMIC DNA]</scope>
    <source>
        <strain evidence="2">Alpha-2009</strain>
        <tissue evidence="2">Whole body</tissue>
    </source>
</reference>